<dbReference type="EMBL" id="QUNF01000002">
    <property type="protein sequence ID" value="REG92614.1"/>
    <property type="molecule type" value="Genomic_DNA"/>
</dbReference>
<sequence length="297" mass="33335">MSTESEAIISQHEANGKYVTIEGIKTFYLDAGTGPVVFCIHGVPTSSFLYRKVVDQLQKKGLRAIAIDLPGLGLSDKPEDFDYIFSNFGRFCNQFLDALDINEAHLLVHDIGGPIGFSMANQNSDRIRSITVLNAMLDLENFVKPLPFRPFEKPILGEAALAMLTPTTFPLMMNMAGVVNNDVISSEETGAYIHLLKREDDGKAFLKIMRNFDQSSAFTRDCYRAWQNPAYPVQLVWGEEDPFLKFEEHGKSFEDARPGIPVTKVNSKHFLQEEQYEIIATKVKELIPEVDFSSDLG</sequence>
<name>A0A3E0E2W3_9BACT</name>
<dbReference type="OrthoDB" id="9773293at2"/>
<dbReference type="Proteomes" id="UP000256405">
    <property type="component" value="Unassembled WGS sequence"/>
</dbReference>
<reference evidence="3 4" key="1">
    <citation type="submission" date="2018-08" db="EMBL/GenBank/DDBJ databases">
        <title>Genomic Encyclopedia of Archaeal and Bacterial Type Strains, Phase II (KMG-II): from individual species to whole genera.</title>
        <authorList>
            <person name="Goeker M."/>
        </authorList>
    </citation>
    <scope>NUCLEOTIDE SEQUENCE [LARGE SCALE GENOMIC DNA]</scope>
    <source>
        <strain evidence="3 4">DSM 15986</strain>
    </source>
</reference>
<keyword evidence="4" id="KW-1185">Reference proteome</keyword>
<feature type="domain" description="AB hydrolase-1" evidence="2">
    <location>
        <begin position="35"/>
        <end position="274"/>
    </location>
</feature>
<dbReference type="Gene3D" id="3.40.50.1820">
    <property type="entry name" value="alpha/beta hydrolase"/>
    <property type="match status" value="1"/>
</dbReference>
<dbReference type="SUPFAM" id="SSF53474">
    <property type="entry name" value="alpha/beta-Hydrolases"/>
    <property type="match status" value="1"/>
</dbReference>
<evidence type="ECO:0000256" key="1">
    <source>
        <dbReference type="ARBA" id="ARBA00022801"/>
    </source>
</evidence>
<dbReference type="InterPro" id="IPR051340">
    <property type="entry name" value="Haloalkane_dehalogenase"/>
</dbReference>
<organism evidence="3 4">
    <name type="scientific">Algoriphagus antarcticus</name>
    <dbReference type="NCBI Taxonomy" id="238540"/>
    <lineage>
        <taxon>Bacteria</taxon>
        <taxon>Pseudomonadati</taxon>
        <taxon>Bacteroidota</taxon>
        <taxon>Cytophagia</taxon>
        <taxon>Cytophagales</taxon>
        <taxon>Cyclobacteriaceae</taxon>
        <taxon>Algoriphagus</taxon>
    </lineage>
</organism>
<dbReference type="RefSeq" id="WP_086541511.1">
    <property type="nucleotide sequence ID" value="NZ_MSSW01000028.1"/>
</dbReference>
<proteinExistence type="predicted"/>
<dbReference type="PANTHER" id="PTHR42977:SF3">
    <property type="entry name" value="AB HYDROLASE-1 DOMAIN-CONTAINING PROTEIN"/>
    <property type="match status" value="1"/>
</dbReference>
<evidence type="ECO:0000313" key="4">
    <source>
        <dbReference type="Proteomes" id="UP000256405"/>
    </source>
</evidence>
<dbReference type="PRINTS" id="PR00412">
    <property type="entry name" value="EPOXHYDRLASE"/>
</dbReference>
<dbReference type="GO" id="GO:0004301">
    <property type="term" value="F:epoxide hydrolase activity"/>
    <property type="evidence" value="ECO:0007669"/>
    <property type="project" value="TreeGrafter"/>
</dbReference>
<evidence type="ECO:0000259" key="2">
    <source>
        <dbReference type="Pfam" id="PF00561"/>
    </source>
</evidence>
<dbReference type="PANTHER" id="PTHR42977">
    <property type="entry name" value="HYDROLASE-RELATED"/>
    <property type="match status" value="1"/>
</dbReference>
<protein>
    <submittedName>
        <fullName evidence="3">Pimeloyl-ACP methyl ester carboxylesterase</fullName>
    </submittedName>
</protein>
<gene>
    <name evidence="3" type="ORF">C8N25_10212</name>
</gene>
<dbReference type="InterPro" id="IPR000639">
    <property type="entry name" value="Epox_hydrolase-like"/>
</dbReference>
<dbReference type="PRINTS" id="PR00111">
    <property type="entry name" value="ABHYDROLASE"/>
</dbReference>
<comment type="caution">
    <text evidence="3">The sequence shown here is derived from an EMBL/GenBank/DDBJ whole genome shotgun (WGS) entry which is preliminary data.</text>
</comment>
<dbReference type="InterPro" id="IPR029058">
    <property type="entry name" value="AB_hydrolase_fold"/>
</dbReference>
<dbReference type="Pfam" id="PF00561">
    <property type="entry name" value="Abhydrolase_1"/>
    <property type="match status" value="1"/>
</dbReference>
<keyword evidence="1" id="KW-0378">Hydrolase</keyword>
<evidence type="ECO:0000313" key="3">
    <source>
        <dbReference type="EMBL" id="REG92614.1"/>
    </source>
</evidence>
<dbReference type="InterPro" id="IPR000073">
    <property type="entry name" value="AB_hydrolase_1"/>
</dbReference>
<dbReference type="AlphaFoldDB" id="A0A3E0E2W3"/>
<accession>A0A3E0E2W3</accession>